<organism evidence="6 7">
    <name type="scientific">Clostridium neonatale</name>
    <dbReference type="NCBI Taxonomy" id="137838"/>
    <lineage>
        <taxon>Bacteria</taxon>
        <taxon>Bacillati</taxon>
        <taxon>Bacillota</taxon>
        <taxon>Clostridia</taxon>
        <taxon>Eubacteriales</taxon>
        <taxon>Clostridiaceae</taxon>
        <taxon>Clostridium</taxon>
    </lineage>
</organism>
<dbReference type="SMART" id="SM00862">
    <property type="entry name" value="Trans_reg_C"/>
    <property type="match status" value="1"/>
</dbReference>
<evidence type="ECO:0000256" key="1">
    <source>
        <dbReference type="ARBA" id="ARBA00018672"/>
    </source>
</evidence>
<dbReference type="SUPFAM" id="SSF52172">
    <property type="entry name" value="CheY-like"/>
    <property type="match status" value="1"/>
</dbReference>
<name>A0AA86JT73_9CLOT</name>
<accession>A0AA86JT73</accession>
<dbReference type="Gene3D" id="1.10.10.10">
    <property type="entry name" value="Winged helix-like DNA-binding domain superfamily/Winged helix DNA-binding domain"/>
    <property type="match status" value="1"/>
</dbReference>
<proteinExistence type="predicted"/>
<evidence type="ECO:0000313" key="7">
    <source>
        <dbReference type="Proteomes" id="UP000789738"/>
    </source>
</evidence>
<dbReference type="InterPro" id="IPR039420">
    <property type="entry name" value="WalR-like"/>
</dbReference>
<dbReference type="Pfam" id="PF00072">
    <property type="entry name" value="Response_reg"/>
    <property type="match status" value="1"/>
</dbReference>
<dbReference type="GO" id="GO:0006355">
    <property type="term" value="P:regulation of DNA-templated transcription"/>
    <property type="evidence" value="ECO:0007669"/>
    <property type="project" value="InterPro"/>
</dbReference>
<gene>
    <name evidence="6" type="ORF">CNEO_43473</name>
</gene>
<keyword evidence="3" id="KW-0238">DNA-binding</keyword>
<dbReference type="EMBL" id="CAKJVE010000004">
    <property type="protein sequence ID" value="CAG9708247.1"/>
    <property type="molecule type" value="Genomic_DNA"/>
</dbReference>
<dbReference type="GO" id="GO:0005829">
    <property type="term" value="C:cytosol"/>
    <property type="evidence" value="ECO:0007669"/>
    <property type="project" value="TreeGrafter"/>
</dbReference>
<dbReference type="PROSITE" id="PS50110">
    <property type="entry name" value="RESPONSE_REGULATORY"/>
    <property type="match status" value="1"/>
</dbReference>
<dbReference type="PANTHER" id="PTHR48111:SF73">
    <property type="entry name" value="ALKALINE PHOSPHATASE SYNTHESIS TRANSCRIPTIONAL REGULATORY PROTEIN PHOP"/>
    <property type="match status" value="1"/>
</dbReference>
<dbReference type="Gene3D" id="6.10.250.690">
    <property type="match status" value="1"/>
</dbReference>
<dbReference type="GO" id="GO:0000976">
    <property type="term" value="F:transcription cis-regulatory region binding"/>
    <property type="evidence" value="ECO:0007669"/>
    <property type="project" value="TreeGrafter"/>
</dbReference>
<dbReference type="SUPFAM" id="SSF46894">
    <property type="entry name" value="C-terminal effector domain of the bipartite response regulators"/>
    <property type="match status" value="1"/>
</dbReference>
<evidence type="ECO:0000256" key="3">
    <source>
        <dbReference type="ARBA" id="ARBA00023125"/>
    </source>
</evidence>
<keyword evidence="2" id="KW-0805">Transcription regulation</keyword>
<dbReference type="PANTHER" id="PTHR48111">
    <property type="entry name" value="REGULATOR OF RPOS"/>
    <property type="match status" value="1"/>
</dbReference>
<comment type="function">
    <text evidence="5">May play the central regulatory role in sporulation. It may be an element of the effector pathway responsible for the activation of sporulation genes in response to nutritional stress. Spo0A may act in concert with spo0H (a sigma factor) to control the expression of some genes that are critical to the sporulation process.</text>
</comment>
<dbReference type="SMART" id="SM00448">
    <property type="entry name" value="REC"/>
    <property type="match status" value="1"/>
</dbReference>
<protein>
    <recommendedName>
        <fullName evidence="1">Stage 0 sporulation protein A homolog</fullName>
    </recommendedName>
</protein>
<dbReference type="Proteomes" id="UP000789738">
    <property type="component" value="Unassembled WGS sequence"/>
</dbReference>
<dbReference type="InterPro" id="IPR001789">
    <property type="entry name" value="Sig_transdc_resp-reg_receiver"/>
</dbReference>
<comment type="caution">
    <text evidence="6">The sequence shown here is derived from an EMBL/GenBank/DDBJ whole genome shotgun (WGS) entry which is preliminary data.</text>
</comment>
<dbReference type="InterPro" id="IPR011006">
    <property type="entry name" value="CheY-like_superfamily"/>
</dbReference>
<dbReference type="Pfam" id="PF00486">
    <property type="entry name" value="Trans_reg_C"/>
    <property type="match status" value="1"/>
</dbReference>
<dbReference type="RefSeq" id="WP_210887194.1">
    <property type="nucleotide sequence ID" value="NZ_CAKJVE010000004.1"/>
</dbReference>
<evidence type="ECO:0000256" key="4">
    <source>
        <dbReference type="ARBA" id="ARBA00023163"/>
    </source>
</evidence>
<dbReference type="GO" id="GO:0000156">
    <property type="term" value="F:phosphorelay response regulator activity"/>
    <property type="evidence" value="ECO:0007669"/>
    <property type="project" value="TreeGrafter"/>
</dbReference>
<dbReference type="Gene3D" id="3.40.50.2300">
    <property type="match status" value="1"/>
</dbReference>
<evidence type="ECO:0000256" key="5">
    <source>
        <dbReference type="ARBA" id="ARBA00024867"/>
    </source>
</evidence>
<dbReference type="GO" id="GO:0032993">
    <property type="term" value="C:protein-DNA complex"/>
    <property type="evidence" value="ECO:0007669"/>
    <property type="project" value="TreeGrafter"/>
</dbReference>
<dbReference type="InterPro" id="IPR036388">
    <property type="entry name" value="WH-like_DNA-bd_sf"/>
</dbReference>
<dbReference type="AlphaFoldDB" id="A0AA86JT73"/>
<evidence type="ECO:0000313" key="6">
    <source>
        <dbReference type="EMBL" id="CAG9708247.1"/>
    </source>
</evidence>
<keyword evidence="4" id="KW-0804">Transcription</keyword>
<dbReference type="CDD" id="cd00383">
    <property type="entry name" value="trans_reg_C"/>
    <property type="match status" value="1"/>
</dbReference>
<reference evidence="6" key="1">
    <citation type="submission" date="2021-10" db="EMBL/GenBank/DDBJ databases">
        <authorList>
            <person name="Mesa V."/>
        </authorList>
    </citation>
    <scope>NUCLEOTIDE SEQUENCE</scope>
    <source>
        <strain evidence="6">CC3_PB</strain>
    </source>
</reference>
<dbReference type="CDD" id="cd17574">
    <property type="entry name" value="REC_OmpR"/>
    <property type="match status" value="1"/>
</dbReference>
<sequence length="228" mass="26162">MKRIFFVEDDLSLINGLSFAMKKQGYEIDIARTSFEAQKLWLNKKYDLVILDVSLPDGSGYDLCKNIRKTSKVPIIFLTAADEETDIIMGLDIGGDDYITKPFKLAVFLSRVNALLRRSDNFNQTDAELNSNGIKVLLLKGEVYKNGKQLDLTGSEYKLLCLFMENPNIVLSPEQILSKLWDCDEKYIDSNTLTVYIRRLRTKIEDNPSEPQKIVTVRRMGYKWNNAD</sequence>
<dbReference type="PROSITE" id="PS51755">
    <property type="entry name" value="OMPR_PHOB"/>
    <property type="match status" value="1"/>
</dbReference>
<dbReference type="InterPro" id="IPR016032">
    <property type="entry name" value="Sig_transdc_resp-reg_C-effctor"/>
</dbReference>
<evidence type="ECO:0000256" key="2">
    <source>
        <dbReference type="ARBA" id="ARBA00023015"/>
    </source>
</evidence>
<dbReference type="InterPro" id="IPR001867">
    <property type="entry name" value="OmpR/PhoB-type_DNA-bd"/>
</dbReference>